<evidence type="ECO:0000256" key="3">
    <source>
        <dbReference type="ARBA" id="ARBA00022723"/>
    </source>
</evidence>
<evidence type="ECO:0000256" key="5">
    <source>
        <dbReference type="ARBA" id="ARBA00023239"/>
    </source>
</evidence>
<dbReference type="PANTHER" id="PTHR42905:SF5">
    <property type="entry name" value="CARBOXYVINYL-CARBOXYPHOSPHONATE PHOSPHORYLMUTASE, CHLOROPLASTIC"/>
    <property type="match status" value="1"/>
</dbReference>
<dbReference type="Proteomes" id="UP000662873">
    <property type="component" value="Chromosome"/>
</dbReference>
<dbReference type="EC" id="4.1.3.30" evidence="8"/>
<accession>A0A809SE17</accession>
<proteinExistence type="inferred from homology"/>
<evidence type="ECO:0000256" key="1">
    <source>
        <dbReference type="ARBA" id="ARBA00001946"/>
    </source>
</evidence>
<dbReference type="PROSITE" id="PS00161">
    <property type="entry name" value="ISOCITRATE_LYASE"/>
    <property type="match status" value="1"/>
</dbReference>
<comment type="function">
    <text evidence="7">Involved in the methylcitric acid cycle. Catalyzes the cleavage of 2-methylisocitrate to yield pyruvate and succinate.</text>
</comment>
<dbReference type="PANTHER" id="PTHR42905">
    <property type="entry name" value="PHOSPHOENOLPYRUVATE CARBOXYLASE"/>
    <property type="match status" value="1"/>
</dbReference>
<protein>
    <recommendedName>
        <fullName evidence="8">Methylisocitrate lyase</fullName>
        <ecNumber evidence="8">4.1.3.30</ecNumber>
    </recommendedName>
</protein>
<dbReference type="InterPro" id="IPR040442">
    <property type="entry name" value="Pyrv_kinase-like_dom_sf"/>
</dbReference>
<dbReference type="Gene3D" id="3.20.20.60">
    <property type="entry name" value="Phosphoenolpyruvate-binding domains"/>
    <property type="match status" value="1"/>
</dbReference>
<keyword evidence="3" id="KW-0479">Metal-binding</keyword>
<dbReference type="Pfam" id="PF13714">
    <property type="entry name" value="PEP_mutase"/>
    <property type="match status" value="1"/>
</dbReference>
<dbReference type="InterPro" id="IPR015813">
    <property type="entry name" value="Pyrv/PenolPyrv_kinase-like_dom"/>
</dbReference>
<comment type="cofactor">
    <cofactor evidence="1">
        <name>Mg(2+)</name>
        <dbReference type="ChEBI" id="CHEBI:18420"/>
    </cofactor>
</comment>
<evidence type="ECO:0000256" key="6">
    <source>
        <dbReference type="ARBA" id="ARBA00051150"/>
    </source>
</evidence>
<dbReference type="GO" id="GO:0046872">
    <property type="term" value="F:metal ion binding"/>
    <property type="evidence" value="ECO:0007669"/>
    <property type="project" value="UniProtKB-KW"/>
</dbReference>
<evidence type="ECO:0000256" key="4">
    <source>
        <dbReference type="ARBA" id="ARBA00022842"/>
    </source>
</evidence>
<dbReference type="GO" id="GO:0019629">
    <property type="term" value="P:propionate catabolic process, 2-methylcitrate cycle"/>
    <property type="evidence" value="ECO:0007669"/>
    <property type="project" value="InterPro"/>
</dbReference>
<dbReference type="InterPro" id="IPR012695">
    <property type="entry name" value="PrpB"/>
</dbReference>
<reference evidence="9" key="1">
    <citation type="journal article" name="DNA Res.">
        <title>The physiological potential of anammox bacteria as revealed by their core genome structure.</title>
        <authorList>
            <person name="Okubo T."/>
            <person name="Toyoda A."/>
            <person name="Fukuhara K."/>
            <person name="Uchiyama I."/>
            <person name="Harigaya Y."/>
            <person name="Kuroiwa M."/>
            <person name="Suzuki T."/>
            <person name="Murakami Y."/>
            <person name="Suwa Y."/>
            <person name="Takami H."/>
        </authorList>
    </citation>
    <scope>NUCLEOTIDE SEQUENCE</scope>
    <source>
        <strain evidence="9">317325-2</strain>
    </source>
</reference>
<dbReference type="SUPFAM" id="SSF51621">
    <property type="entry name" value="Phosphoenolpyruvate/pyruvate domain"/>
    <property type="match status" value="1"/>
</dbReference>
<name>A0A809SE17_9BACT</name>
<dbReference type="EMBL" id="AP021858">
    <property type="protein sequence ID" value="BBO23534.1"/>
    <property type="molecule type" value="Genomic_DNA"/>
</dbReference>
<organism evidence="9 10">
    <name type="scientific">Candidatus Nitrosymbiomonas proteolyticus</name>
    <dbReference type="NCBI Taxonomy" id="2608984"/>
    <lineage>
        <taxon>Bacteria</taxon>
        <taxon>Bacillati</taxon>
        <taxon>Armatimonadota</taxon>
        <taxon>Armatimonadota incertae sedis</taxon>
        <taxon>Candidatus Nitrosymbiomonas</taxon>
    </lineage>
</organism>
<dbReference type="AlphaFoldDB" id="A0A809SE17"/>
<dbReference type="GO" id="GO:0046421">
    <property type="term" value="F:methylisocitrate lyase activity"/>
    <property type="evidence" value="ECO:0007669"/>
    <property type="project" value="UniProtKB-EC"/>
</dbReference>
<comment type="catalytic activity">
    <reaction evidence="8">
        <text>(2S,3R)-3-hydroxybutane-1,2,3-tricarboxylate = pyruvate + succinate</text>
        <dbReference type="Rhea" id="RHEA:16809"/>
        <dbReference type="ChEBI" id="CHEBI:15361"/>
        <dbReference type="ChEBI" id="CHEBI:30031"/>
        <dbReference type="ChEBI" id="CHEBI:57429"/>
        <dbReference type="EC" id="4.1.3.30"/>
    </reaction>
</comment>
<dbReference type="InterPro" id="IPR018523">
    <property type="entry name" value="Isocitrate_lyase_ph_CS"/>
</dbReference>
<dbReference type="CDD" id="cd00377">
    <property type="entry name" value="ICL_PEPM"/>
    <property type="match status" value="1"/>
</dbReference>
<dbReference type="NCBIfam" id="TIGR02317">
    <property type="entry name" value="prpB"/>
    <property type="match status" value="1"/>
</dbReference>
<gene>
    <name evidence="9" type="ORF">NPRO_11290</name>
</gene>
<dbReference type="UniPathway" id="UPA00946"/>
<keyword evidence="5 8" id="KW-0456">Lyase</keyword>
<dbReference type="InterPro" id="IPR039556">
    <property type="entry name" value="ICL/PEPM"/>
</dbReference>
<comment type="pathway">
    <text evidence="8">Organic acid metabolism; propanoate degradation.</text>
</comment>
<comment type="function">
    <text evidence="8">Catalyzes the thermodynamically favored C-C bond cleavage of (2R,3S)-2-methylisocitrate to yield pyruvate and succinate.</text>
</comment>
<comment type="similarity">
    <text evidence="2 8">Belongs to the isocitrate lyase/PEP mutase superfamily. Methylisocitrate lyase family.</text>
</comment>
<keyword evidence="4" id="KW-0460">Magnesium</keyword>
<dbReference type="FunFam" id="3.20.20.60:FF:000009">
    <property type="entry name" value="2-methylisocitrate lyase"/>
    <property type="match status" value="1"/>
</dbReference>
<evidence type="ECO:0000256" key="2">
    <source>
        <dbReference type="ARBA" id="ARBA00009282"/>
    </source>
</evidence>
<evidence type="ECO:0000256" key="7">
    <source>
        <dbReference type="ARBA" id="ARBA00058526"/>
    </source>
</evidence>
<dbReference type="KEGG" id="npy:NPRO_11290"/>
<comment type="catalytic activity">
    <reaction evidence="6">
        <text>3-hydroxybutane-1,2,3-tricarboxylate = pyruvate + succinate</text>
        <dbReference type="Rhea" id="RHEA:57504"/>
        <dbReference type="ChEBI" id="CHEBI:15361"/>
        <dbReference type="ChEBI" id="CHEBI:30031"/>
        <dbReference type="ChEBI" id="CHEBI:141790"/>
    </reaction>
</comment>
<evidence type="ECO:0000313" key="10">
    <source>
        <dbReference type="Proteomes" id="UP000662873"/>
    </source>
</evidence>
<evidence type="ECO:0000313" key="9">
    <source>
        <dbReference type="EMBL" id="BBO23534.1"/>
    </source>
</evidence>
<evidence type="ECO:0000256" key="8">
    <source>
        <dbReference type="RuleBase" id="RU361121"/>
    </source>
</evidence>
<sequence length="299" mass="32255">MLRPPLKRPGQVLRDLMSHGTVLAPGVFSALSARAAHAAGAKALYLSGAGVTNSLLAAPDIGLLGLDEMSAQARFVTQAAPLPVIADADTGYGEAWNVARTVVELERAGLAGIHLEDQVNPKRCGHLDGKQIVPTGQMVSKVRAAVDSKSDDSFLIVARTDARGVEGLSQAIDRARAYVDAGADMVFPEGLESESEFEAFRSAFDVPLLANMTEYGKTPLLPLSRFQSLGYNLVIFPMSAFRVMLRSMCEAYEELIRSGSQAALLERMKTRSELYELIEYAEYTKQDALWSGSGPTEDN</sequence>